<feature type="region of interest" description="Disordered" evidence="1">
    <location>
        <begin position="16"/>
        <end position="113"/>
    </location>
</feature>
<evidence type="ECO:0000313" key="3">
    <source>
        <dbReference type="Proteomes" id="UP000276215"/>
    </source>
</evidence>
<evidence type="ECO:0000313" key="2">
    <source>
        <dbReference type="EMBL" id="RPA93596.1"/>
    </source>
</evidence>
<organism evidence="2 3">
    <name type="scientific">Choiromyces venosus 120613-1</name>
    <dbReference type="NCBI Taxonomy" id="1336337"/>
    <lineage>
        <taxon>Eukaryota</taxon>
        <taxon>Fungi</taxon>
        <taxon>Dikarya</taxon>
        <taxon>Ascomycota</taxon>
        <taxon>Pezizomycotina</taxon>
        <taxon>Pezizomycetes</taxon>
        <taxon>Pezizales</taxon>
        <taxon>Tuberaceae</taxon>
        <taxon>Choiromyces</taxon>
    </lineage>
</organism>
<gene>
    <name evidence="2" type="ORF">L873DRAFT_1815570</name>
</gene>
<keyword evidence="3" id="KW-1185">Reference proteome</keyword>
<sequence length="113" mass="12457">MTVCIPRFLARPVIPPSRHIPNQIPLEPTTYGASSHNTREKAIANRSPPSYPTANAQPSAAFDPSQHSTVEISARAVMHSARVPPPPVDRILGVSQNNKLRRGSEFLHDKLYQ</sequence>
<name>A0A3N4J602_9PEZI</name>
<dbReference type="Proteomes" id="UP000276215">
    <property type="component" value="Unassembled WGS sequence"/>
</dbReference>
<proteinExistence type="predicted"/>
<dbReference type="AlphaFoldDB" id="A0A3N4J602"/>
<reference evidence="2 3" key="1">
    <citation type="journal article" date="2018" name="Nat. Ecol. Evol.">
        <title>Pezizomycetes genomes reveal the molecular basis of ectomycorrhizal truffle lifestyle.</title>
        <authorList>
            <person name="Murat C."/>
            <person name="Payen T."/>
            <person name="Noel B."/>
            <person name="Kuo A."/>
            <person name="Morin E."/>
            <person name="Chen J."/>
            <person name="Kohler A."/>
            <person name="Krizsan K."/>
            <person name="Balestrini R."/>
            <person name="Da Silva C."/>
            <person name="Montanini B."/>
            <person name="Hainaut M."/>
            <person name="Levati E."/>
            <person name="Barry K.W."/>
            <person name="Belfiori B."/>
            <person name="Cichocki N."/>
            <person name="Clum A."/>
            <person name="Dockter R.B."/>
            <person name="Fauchery L."/>
            <person name="Guy J."/>
            <person name="Iotti M."/>
            <person name="Le Tacon F."/>
            <person name="Lindquist E.A."/>
            <person name="Lipzen A."/>
            <person name="Malagnac F."/>
            <person name="Mello A."/>
            <person name="Molinier V."/>
            <person name="Miyauchi S."/>
            <person name="Poulain J."/>
            <person name="Riccioni C."/>
            <person name="Rubini A."/>
            <person name="Sitrit Y."/>
            <person name="Splivallo R."/>
            <person name="Traeger S."/>
            <person name="Wang M."/>
            <person name="Zifcakova L."/>
            <person name="Wipf D."/>
            <person name="Zambonelli A."/>
            <person name="Paolocci F."/>
            <person name="Nowrousian M."/>
            <person name="Ottonello S."/>
            <person name="Baldrian P."/>
            <person name="Spatafora J.W."/>
            <person name="Henrissat B."/>
            <person name="Nagy L.G."/>
            <person name="Aury J.M."/>
            <person name="Wincker P."/>
            <person name="Grigoriev I.V."/>
            <person name="Bonfante P."/>
            <person name="Martin F.M."/>
        </authorList>
    </citation>
    <scope>NUCLEOTIDE SEQUENCE [LARGE SCALE GENOMIC DNA]</scope>
    <source>
        <strain evidence="2 3">120613-1</strain>
    </source>
</reference>
<dbReference type="EMBL" id="ML120449">
    <property type="protein sequence ID" value="RPA93596.1"/>
    <property type="molecule type" value="Genomic_DNA"/>
</dbReference>
<evidence type="ECO:0000256" key="1">
    <source>
        <dbReference type="SAM" id="MobiDB-lite"/>
    </source>
</evidence>
<feature type="compositionally biased region" description="Basic and acidic residues" evidence="1">
    <location>
        <begin position="102"/>
        <end position="113"/>
    </location>
</feature>
<protein>
    <submittedName>
        <fullName evidence="2">Uncharacterized protein</fullName>
    </submittedName>
</protein>
<accession>A0A3N4J602</accession>